<keyword evidence="3" id="KW-1185">Reference proteome</keyword>
<dbReference type="OrthoDB" id="2311953at2"/>
<protein>
    <recommendedName>
        <fullName evidence="4">DUF536 domain-containing protein</fullName>
    </recommendedName>
</protein>
<feature type="compositionally biased region" description="Basic and acidic residues" evidence="1">
    <location>
        <begin position="54"/>
        <end position="64"/>
    </location>
</feature>
<proteinExistence type="predicted"/>
<reference evidence="2 3" key="1">
    <citation type="journal article" date="2015" name="Genome Announc.">
        <title>Expanding the biotechnology potential of lactobacilli through comparative genomics of 213 strains and associated genera.</title>
        <authorList>
            <person name="Sun Z."/>
            <person name="Harris H.M."/>
            <person name="McCann A."/>
            <person name="Guo C."/>
            <person name="Argimon S."/>
            <person name="Zhang W."/>
            <person name="Yang X."/>
            <person name="Jeffery I.B."/>
            <person name="Cooney J.C."/>
            <person name="Kagawa T.F."/>
            <person name="Liu W."/>
            <person name="Song Y."/>
            <person name="Salvetti E."/>
            <person name="Wrobel A."/>
            <person name="Rasinkangas P."/>
            <person name="Parkhill J."/>
            <person name="Rea M.C."/>
            <person name="O'Sullivan O."/>
            <person name="Ritari J."/>
            <person name="Douillard F.P."/>
            <person name="Paul Ross R."/>
            <person name="Yang R."/>
            <person name="Briner A.E."/>
            <person name="Felis G.E."/>
            <person name="de Vos W.M."/>
            <person name="Barrangou R."/>
            <person name="Klaenhammer T.R."/>
            <person name="Caufield P.W."/>
            <person name="Cui Y."/>
            <person name="Zhang H."/>
            <person name="O'Toole P.W."/>
        </authorList>
    </citation>
    <scope>NUCLEOTIDE SEQUENCE [LARGE SCALE GENOMIC DNA]</scope>
    <source>
        <strain evidence="2 3">DSM 21051</strain>
    </source>
</reference>
<dbReference type="AlphaFoldDB" id="A0A0R2D8G7"/>
<dbReference type="PATRIC" id="fig|1423725.3.peg.630"/>
<dbReference type="RefSeq" id="WP_057875643.1">
    <property type="nucleotide sequence ID" value="NZ_AYZD01000015.1"/>
</dbReference>
<sequence>MSNEEHVRRTKIVQQIKELHREIQVQQYELAHKYDRLDNLYQLLDKPQDSFSQNHEEPSEKAASKEIPSAGFSEKTLRELQKYKSPERIKWWKFFWK</sequence>
<evidence type="ECO:0000313" key="2">
    <source>
        <dbReference type="EMBL" id="KRM96323.1"/>
    </source>
</evidence>
<name>A0A0R2D8G7_9LACO</name>
<evidence type="ECO:0008006" key="4">
    <source>
        <dbReference type="Google" id="ProtNLM"/>
    </source>
</evidence>
<feature type="region of interest" description="Disordered" evidence="1">
    <location>
        <begin position="48"/>
        <end position="70"/>
    </location>
</feature>
<dbReference type="EMBL" id="AYZD01000015">
    <property type="protein sequence ID" value="KRM96323.1"/>
    <property type="molecule type" value="Genomic_DNA"/>
</dbReference>
<dbReference type="STRING" id="1423725.FC19_GL000610"/>
<comment type="caution">
    <text evidence="2">The sequence shown here is derived from an EMBL/GenBank/DDBJ whole genome shotgun (WGS) entry which is preliminary data.</text>
</comment>
<evidence type="ECO:0000313" key="3">
    <source>
        <dbReference type="Proteomes" id="UP000051015"/>
    </source>
</evidence>
<dbReference type="Proteomes" id="UP000051015">
    <property type="component" value="Unassembled WGS sequence"/>
</dbReference>
<evidence type="ECO:0000256" key="1">
    <source>
        <dbReference type="SAM" id="MobiDB-lite"/>
    </source>
</evidence>
<gene>
    <name evidence="2" type="ORF">FC19_GL000610</name>
</gene>
<accession>A0A0R2D8G7</accession>
<organism evidence="2 3">
    <name type="scientific">Liquorilactobacillus aquaticus DSM 21051</name>
    <dbReference type="NCBI Taxonomy" id="1423725"/>
    <lineage>
        <taxon>Bacteria</taxon>
        <taxon>Bacillati</taxon>
        <taxon>Bacillota</taxon>
        <taxon>Bacilli</taxon>
        <taxon>Lactobacillales</taxon>
        <taxon>Lactobacillaceae</taxon>
        <taxon>Liquorilactobacillus</taxon>
    </lineage>
</organism>